<evidence type="ECO:0000256" key="1">
    <source>
        <dbReference type="SAM" id="SignalP"/>
    </source>
</evidence>
<organism evidence="2">
    <name type="scientific">Aureoumbra lagunensis</name>
    <dbReference type="NCBI Taxonomy" id="44058"/>
    <lineage>
        <taxon>Eukaryota</taxon>
        <taxon>Sar</taxon>
        <taxon>Stramenopiles</taxon>
        <taxon>Ochrophyta</taxon>
        <taxon>Pelagophyceae</taxon>
        <taxon>Pelagomonadales</taxon>
        <taxon>Aureoumbra</taxon>
    </lineage>
</organism>
<keyword evidence="1" id="KW-0732">Signal</keyword>
<gene>
    <name evidence="2" type="ORF">ALAG00032_LOCUS10770</name>
</gene>
<dbReference type="EMBL" id="HBIJ01016152">
    <property type="protein sequence ID" value="CAE0370006.1"/>
    <property type="molecule type" value="Transcribed_RNA"/>
</dbReference>
<name>A0A7S3JZM5_9STRA</name>
<accession>A0A7S3JZM5</accession>
<dbReference type="AlphaFoldDB" id="A0A7S3JZM5"/>
<sequence>MRSLFLFCSYIIVLVALIGTHRREGVVSALSELGLLQQRNEDECLLTFPARLHGGTSVYGCKSEKNEGELKLSLTTDGLLSLSLAANILWKAAPSFMRRPISNDYFAEIRNEAYLVIGRNETVLWTKHLSQCKPLLSHLRLESQDKNDTLASIAKQAAKKKNSIAP</sequence>
<proteinExistence type="predicted"/>
<protein>
    <submittedName>
        <fullName evidence="2">Uncharacterized protein</fullName>
    </submittedName>
</protein>
<evidence type="ECO:0000313" key="2">
    <source>
        <dbReference type="EMBL" id="CAE0370006.1"/>
    </source>
</evidence>
<feature type="chain" id="PRO_5031009817" evidence="1">
    <location>
        <begin position="17"/>
        <end position="166"/>
    </location>
</feature>
<feature type="signal peptide" evidence="1">
    <location>
        <begin position="1"/>
        <end position="16"/>
    </location>
</feature>
<reference evidence="2" key="1">
    <citation type="submission" date="2021-01" db="EMBL/GenBank/DDBJ databases">
        <authorList>
            <person name="Corre E."/>
            <person name="Pelletier E."/>
            <person name="Niang G."/>
            <person name="Scheremetjew M."/>
            <person name="Finn R."/>
            <person name="Kale V."/>
            <person name="Holt S."/>
            <person name="Cochrane G."/>
            <person name="Meng A."/>
            <person name="Brown T."/>
            <person name="Cohen L."/>
        </authorList>
    </citation>
    <scope>NUCLEOTIDE SEQUENCE</scope>
    <source>
        <strain evidence="2">CCMP1510</strain>
    </source>
</reference>